<sequence length="53" mass="6786">MRKTYKQWVFWQDGFWEFEWNFILLTIWIKELKTRLSEYKQVIKLRAFTGIIR</sequence>
<organism evidence="1 2">
    <name type="scientific">Paenibacillus polymyxa</name>
    <name type="common">Bacillus polymyxa</name>
    <dbReference type="NCBI Taxonomy" id="1406"/>
    <lineage>
        <taxon>Bacteria</taxon>
        <taxon>Bacillati</taxon>
        <taxon>Bacillota</taxon>
        <taxon>Bacilli</taxon>
        <taxon>Bacillales</taxon>
        <taxon>Paenibacillaceae</taxon>
        <taxon>Paenibacillus</taxon>
    </lineage>
</organism>
<evidence type="ECO:0000313" key="2">
    <source>
        <dbReference type="Proteomes" id="UP000254400"/>
    </source>
</evidence>
<evidence type="ECO:0000313" key="1">
    <source>
        <dbReference type="EMBL" id="SUA70099.1"/>
    </source>
</evidence>
<protein>
    <submittedName>
        <fullName evidence="1">Uncharacterized protein</fullName>
    </submittedName>
</protein>
<dbReference type="GeneID" id="93346342"/>
<proteinExistence type="predicted"/>
<accession>A0A378Y176</accession>
<dbReference type="EMBL" id="UGSC01000001">
    <property type="protein sequence ID" value="SUA70099.1"/>
    <property type="molecule type" value="Genomic_DNA"/>
</dbReference>
<reference evidence="1 2" key="1">
    <citation type="submission" date="2018-06" db="EMBL/GenBank/DDBJ databases">
        <authorList>
            <consortium name="Pathogen Informatics"/>
            <person name="Doyle S."/>
        </authorList>
    </citation>
    <scope>NUCLEOTIDE SEQUENCE [LARGE SCALE GENOMIC DNA]</scope>
    <source>
        <strain evidence="1 2">NCTC10343</strain>
    </source>
</reference>
<dbReference type="Proteomes" id="UP000254400">
    <property type="component" value="Unassembled WGS sequence"/>
</dbReference>
<gene>
    <name evidence="1" type="ORF">NCTC10343_02969</name>
</gene>
<dbReference type="AlphaFoldDB" id="A0A378Y176"/>
<dbReference type="RefSeq" id="WP_019687510.1">
    <property type="nucleotide sequence ID" value="NZ_CP029370.1"/>
</dbReference>
<name>A0A378Y176_PAEPO</name>